<protein>
    <submittedName>
        <fullName evidence="5">Type I restriction-modification system subunit M N-terminal domain-containing protein</fullName>
    </submittedName>
</protein>
<dbReference type="Gene3D" id="1.20.1260.30">
    <property type="match status" value="1"/>
</dbReference>
<proteinExistence type="inferred from homology"/>
<dbReference type="InterPro" id="IPR029063">
    <property type="entry name" value="SAM-dependent_MTases_sf"/>
</dbReference>
<dbReference type="SUPFAM" id="SSF53335">
    <property type="entry name" value="S-adenosyl-L-methionine-dependent methyltransferases"/>
    <property type="match status" value="1"/>
</dbReference>
<dbReference type="Pfam" id="PF12161">
    <property type="entry name" value="HsdM_N"/>
    <property type="match status" value="1"/>
</dbReference>
<evidence type="ECO:0000259" key="4">
    <source>
        <dbReference type="Pfam" id="PF12161"/>
    </source>
</evidence>
<evidence type="ECO:0000256" key="2">
    <source>
        <dbReference type="ARBA" id="ARBA00022747"/>
    </source>
</evidence>
<evidence type="ECO:0000313" key="5">
    <source>
        <dbReference type="EMBL" id="MFC2991375.1"/>
    </source>
</evidence>
<feature type="domain" description="N6 adenine-specific DNA methyltransferase N-terminal" evidence="4">
    <location>
        <begin position="4"/>
        <end position="80"/>
    </location>
</feature>
<organism evidence="5 6">
    <name type="scientific">Halomonas tibetensis</name>
    <dbReference type="NCBI Taxonomy" id="2259590"/>
    <lineage>
        <taxon>Bacteria</taxon>
        <taxon>Pseudomonadati</taxon>
        <taxon>Pseudomonadota</taxon>
        <taxon>Gammaproteobacteria</taxon>
        <taxon>Oceanospirillales</taxon>
        <taxon>Halomonadaceae</taxon>
        <taxon>Halomonas</taxon>
    </lineage>
</organism>
<dbReference type="InterPro" id="IPR022749">
    <property type="entry name" value="D12N6_MeTrfase_N"/>
</dbReference>
<feature type="region of interest" description="Disordered" evidence="3">
    <location>
        <begin position="171"/>
        <end position="225"/>
    </location>
</feature>
<gene>
    <name evidence="5" type="ORF">ACFODV_04960</name>
</gene>
<feature type="compositionally biased region" description="Low complexity" evidence="3">
    <location>
        <begin position="189"/>
        <end position="207"/>
    </location>
</feature>
<evidence type="ECO:0000256" key="1">
    <source>
        <dbReference type="ARBA" id="ARBA00006594"/>
    </source>
</evidence>
<name>A0ABV7B4X2_9GAMM</name>
<comment type="caution">
    <text evidence="5">The sequence shown here is derived from an EMBL/GenBank/DDBJ whole genome shotgun (WGS) entry which is preliminary data.</text>
</comment>
<keyword evidence="6" id="KW-1185">Reference proteome</keyword>
<accession>A0ABV7B4X2</accession>
<evidence type="ECO:0000256" key="3">
    <source>
        <dbReference type="SAM" id="MobiDB-lite"/>
    </source>
</evidence>
<sequence length="225" mass="25515">MFEQTFKNIGDVLWKEAGCATELDYTEQTSWLLFLKCLDDLEQRRAMNATLAGKAFYFIIDAHHQWSSWAAPRKRDGSLDHDSALTGDDLLDFVNREIFPYPQCFRERATGPDTIEYKIGEIFSEVRNKFQSGYSLRNALELVDGLTFRSQEEKHELSHLYEAKIKNMGNAGRNGGEYYTPRPLIRAGSPPSSSTPSRLTPSSAPALRRWCCSSRRAPPPATSKP</sequence>
<dbReference type="Proteomes" id="UP001595386">
    <property type="component" value="Unassembled WGS sequence"/>
</dbReference>
<dbReference type="RefSeq" id="WP_379755518.1">
    <property type="nucleotide sequence ID" value="NZ_JBHRSQ010000007.1"/>
</dbReference>
<reference evidence="6" key="1">
    <citation type="journal article" date="2019" name="Int. J. Syst. Evol. Microbiol.">
        <title>The Global Catalogue of Microorganisms (GCM) 10K type strain sequencing project: providing services to taxonomists for standard genome sequencing and annotation.</title>
        <authorList>
            <consortium name="The Broad Institute Genomics Platform"/>
            <consortium name="The Broad Institute Genome Sequencing Center for Infectious Disease"/>
            <person name="Wu L."/>
            <person name="Ma J."/>
        </authorList>
    </citation>
    <scope>NUCLEOTIDE SEQUENCE [LARGE SCALE GENOMIC DNA]</scope>
    <source>
        <strain evidence="6">KCTC 52660</strain>
    </source>
</reference>
<comment type="similarity">
    <text evidence="1">Belongs to the N(4)/N(6)-methyltransferase family.</text>
</comment>
<keyword evidence="2" id="KW-0680">Restriction system</keyword>
<evidence type="ECO:0000313" key="6">
    <source>
        <dbReference type="Proteomes" id="UP001595386"/>
    </source>
</evidence>
<dbReference type="InterPro" id="IPR038333">
    <property type="entry name" value="T1MK-like_N_sf"/>
</dbReference>
<dbReference type="EMBL" id="JBHRSQ010000007">
    <property type="protein sequence ID" value="MFC2991375.1"/>
    <property type="molecule type" value="Genomic_DNA"/>
</dbReference>